<dbReference type="Gene3D" id="3.30.420.110">
    <property type="entry name" value="MutS, connector domain"/>
    <property type="match status" value="1"/>
</dbReference>
<dbReference type="InterPro" id="IPR036187">
    <property type="entry name" value="DNA_mismatch_repair_MutS_sf"/>
</dbReference>
<dbReference type="Pfam" id="PF05192">
    <property type="entry name" value="MutS_III"/>
    <property type="match status" value="1"/>
</dbReference>
<keyword evidence="4" id="KW-0238">DNA-binding</keyword>
<dbReference type="PANTHER" id="PTHR11361:SF21">
    <property type="entry name" value="MUTS PROTEIN HOMOLOG 4"/>
    <property type="match status" value="1"/>
</dbReference>
<evidence type="ECO:0000313" key="8">
    <source>
        <dbReference type="EMBL" id="KAK6740313.1"/>
    </source>
</evidence>
<dbReference type="InterPro" id="IPR007860">
    <property type="entry name" value="DNA_mmatch_repair_MutS_con_dom"/>
</dbReference>
<keyword evidence="2" id="KW-0547">Nucleotide-binding</keyword>
<dbReference type="InterPro" id="IPR011184">
    <property type="entry name" value="DNA_mismatch_repair_Msh2"/>
</dbReference>
<dbReference type="InterPro" id="IPR000432">
    <property type="entry name" value="DNA_mismatch_repair_MutS_C"/>
</dbReference>
<keyword evidence="5" id="KW-0469">Meiosis</keyword>
<name>A0ABR1CRI7_NECAM</name>
<dbReference type="InterPro" id="IPR045076">
    <property type="entry name" value="MutS"/>
</dbReference>
<dbReference type="SMART" id="SM00534">
    <property type="entry name" value="MUTSac"/>
    <property type="match status" value="1"/>
</dbReference>
<dbReference type="Gene3D" id="1.10.1420.10">
    <property type="match status" value="2"/>
</dbReference>
<dbReference type="EMBL" id="JAVFWL010000003">
    <property type="protein sequence ID" value="KAK6740313.1"/>
    <property type="molecule type" value="Genomic_DNA"/>
</dbReference>
<reference evidence="8 9" key="1">
    <citation type="submission" date="2023-08" db="EMBL/GenBank/DDBJ databases">
        <title>A Necator americanus chromosomal reference genome.</title>
        <authorList>
            <person name="Ilik V."/>
            <person name="Petrzelkova K.J."/>
            <person name="Pardy F."/>
            <person name="Fuh T."/>
            <person name="Niatou-Singa F.S."/>
            <person name="Gouil Q."/>
            <person name="Baker L."/>
            <person name="Ritchie M.E."/>
            <person name="Jex A.R."/>
            <person name="Gazzola D."/>
            <person name="Li H."/>
            <person name="Toshio Fujiwara R."/>
            <person name="Zhan B."/>
            <person name="Aroian R.V."/>
            <person name="Pafco B."/>
            <person name="Schwarz E.M."/>
        </authorList>
    </citation>
    <scope>NUCLEOTIDE SEQUENCE [LARGE SCALE GENOMIC DNA]</scope>
    <source>
        <strain evidence="8 9">Aroian</strain>
        <tissue evidence="8">Whole animal</tissue>
    </source>
</reference>
<evidence type="ECO:0000256" key="2">
    <source>
        <dbReference type="ARBA" id="ARBA00022741"/>
    </source>
</evidence>
<evidence type="ECO:0000259" key="7">
    <source>
        <dbReference type="PROSITE" id="PS00486"/>
    </source>
</evidence>
<dbReference type="PANTHER" id="PTHR11361">
    <property type="entry name" value="DNA MISMATCH REPAIR PROTEIN MUTS FAMILY MEMBER"/>
    <property type="match status" value="1"/>
</dbReference>
<dbReference type="InterPro" id="IPR007696">
    <property type="entry name" value="DNA_mismatch_repair_MutS_core"/>
</dbReference>
<comment type="similarity">
    <text evidence="1">Belongs to the DNA mismatch repair MutS family.</text>
</comment>
<dbReference type="Pfam" id="PF00488">
    <property type="entry name" value="MutS_V"/>
    <property type="match status" value="1"/>
</dbReference>
<organism evidence="8 9">
    <name type="scientific">Necator americanus</name>
    <name type="common">Human hookworm</name>
    <dbReference type="NCBI Taxonomy" id="51031"/>
    <lineage>
        <taxon>Eukaryota</taxon>
        <taxon>Metazoa</taxon>
        <taxon>Ecdysozoa</taxon>
        <taxon>Nematoda</taxon>
        <taxon>Chromadorea</taxon>
        <taxon>Rhabditida</taxon>
        <taxon>Rhabditina</taxon>
        <taxon>Rhabditomorpha</taxon>
        <taxon>Strongyloidea</taxon>
        <taxon>Ancylostomatidae</taxon>
        <taxon>Bunostominae</taxon>
        <taxon>Necator</taxon>
    </lineage>
</organism>
<keyword evidence="3" id="KW-0067">ATP-binding</keyword>
<dbReference type="PROSITE" id="PS00486">
    <property type="entry name" value="DNA_MISMATCH_REPAIR_2"/>
    <property type="match status" value="1"/>
</dbReference>
<dbReference type="InterPro" id="IPR036678">
    <property type="entry name" value="MutS_con_dom_sf"/>
</dbReference>
<dbReference type="SUPFAM" id="SSF48334">
    <property type="entry name" value="DNA repair protein MutS, domain III"/>
    <property type="match status" value="1"/>
</dbReference>
<evidence type="ECO:0000313" key="9">
    <source>
        <dbReference type="Proteomes" id="UP001303046"/>
    </source>
</evidence>
<dbReference type="Pfam" id="PF05188">
    <property type="entry name" value="MutS_II"/>
    <property type="match status" value="1"/>
</dbReference>
<dbReference type="SMART" id="SM00533">
    <property type="entry name" value="MUTSd"/>
    <property type="match status" value="1"/>
</dbReference>
<protein>
    <recommendedName>
        <fullName evidence="7">DNA mismatch repair proteins mutS family domain-containing protein</fullName>
    </recommendedName>
</protein>
<evidence type="ECO:0000256" key="1">
    <source>
        <dbReference type="ARBA" id="ARBA00006271"/>
    </source>
</evidence>
<evidence type="ECO:0000256" key="4">
    <source>
        <dbReference type="ARBA" id="ARBA00023125"/>
    </source>
</evidence>
<dbReference type="SUPFAM" id="SSF53150">
    <property type="entry name" value="DNA repair protein MutS, domain II"/>
    <property type="match status" value="1"/>
</dbReference>
<feature type="compositionally biased region" description="Low complexity" evidence="6">
    <location>
        <begin position="33"/>
        <end position="45"/>
    </location>
</feature>
<feature type="region of interest" description="Disordered" evidence="6">
    <location>
        <begin position="1"/>
        <end position="51"/>
    </location>
</feature>
<feature type="domain" description="DNA mismatch repair proteins mutS family" evidence="7">
    <location>
        <begin position="653"/>
        <end position="669"/>
    </location>
</feature>
<feature type="compositionally biased region" description="Low complexity" evidence="6">
    <location>
        <begin position="1"/>
        <end position="21"/>
    </location>
</feature>
<dbReference type="Proteomes" id="UP001303046">
    <property type="component" value="Unassembled WGS sequence"/>
</dbReference>
<dbReference type="InterPro" id="IPR027417">
    <property type="entry name" value="P-loop_NTPase"/>
</dbReference>
<evidence type="ECO:0000256" key="6">
    <source>
        <dbReference type="SAM" id="MobiDB-lite"/>
    </source>
</evidence>
<dbReference type="SUPFAM" id="SSF52540">
    <property type="entry name" value="P-loop containing nucleoside triphosphate hydrolases"/>
    <property type="match status" value="1"/>
</dbReference>
<dbReference type="Gene3D" id="3.40.50.300">
    <property type="entry name" value="P-loop containing nucleotide triphosphate hydrolases"/>
    <property type="match status" value="1"/>
</dbReference>
<proteinExistence type="inferred from homology"/>
<evidence type="ECO:0000256" key="5">
    <source>
        <dbReference type="ARBA" id="ARBA00023254"/>
    </source>
</evidence>
<comment type="caution">
    <text evidence="8">The sequence shown here is derived from an EMBL/GenBank/DDBJ whole genome shotgun (WGS) entry which is preliminary data.</text>
</comment>
<gene>
    <name evidence="8" type="primary">Necator_chrIII.g9417</name>
    <name evidence="8" type="ORF">RB195_008652</name>
</gene>
<evidence type="ECO:0000256" key="3">
    <source>
        <dbReference type="ARBA" id="ARBA00022840"/>
    </source>
</evidence>
<accession>A0ABR1CRI7</accession>
<sequence>MLSTSQSSLSVDNDLDSSSTLTKPPLAKYRVHTSSSSRTPRTPSSKNTTDRRCSIAAISEGRGAYKGYVGLATMDLRQADIEINEFIDSSTFSRLKMKLLVAEPEEIIVAESFNDKSSNALLLEMIRSSLPNVTVTNVHRRFFNPVRGAEIVTQLSNEEISNCDTVVLQKQFCMQACCALVKYVEHIQNVVFASKTLRFSYCDVEKTCMLDVGSWRNLEIVNSFPKKERRSLLAVVDETLTSGGARLLRSNLLQPSSDQEVINGRLDAVEELVENPYLIEKLRQVLGSTYDLDHVFDALIESPIEPTTVQSAEYNLTQLLRLYSVLNVVSPLRQVLKIFKCDLLSGKNELLSDERIDVIKKLLDDRFQSETISGNKKNSLSQRHKKCYAIKDGVSVNLDVARRAYEELLRDIQGQEEELNKLLPGEDTRLAYSKSRGFHYVWVCGNAGTVKVPTVFINVVRHRSSLTFTSRNLLRYSDRIEQSMSEVLIATNVVVQEIIKEIRPSIAVLYHVMDCIATIDFLCSFAVYAFNRETVRPRFGNSIIIKEGRHPLLDYSTNDEVVPNDTYLSPDSRVNIITGPNMTGKSTYLKQVCQLCILAQCGSYVPAKIAVLPVFLRIFSRIGHNDNLYKNLSAFALEMQEMALILQYSDDRTLLVIDELARSTSVEEGISICYAIIEKLLQQKTFTMFATHFLDLAALDINYPQVENLHFPPQVIYVDGEEQLAPTHRLEKGPYRGPLYGFELVELSTFPEEVIEAARELSQRLHEKNVGRRTMDPETLKRRTLLRAAYRLRQIIASKNLVTRETLIRSLEEVRQQLRADIPDIMGQNRSSTDEPSA</sequence>
<keyword evidence="9" id="KW-1185">Reference proteome</keyword>
<dbReference type="PIRSF" id="PIRSF005813">
    <property type="entry name" value="MSH2"/>
    <property type="match status" value="1"/>
</dbReference>